<gene>
    <name evidence="6" type="ORF">GSLYS_00021831001</name>
</gene>
<sequence length="491" mass="53689">MVSLVPPILFLLAVGQVIAISPGHQMRLTKKGLNYAGTVAKADLTEGLRLLQIPNQSGSSGLISWSVSNIQSRFVNVPTSIINITPGQDGLTWSLSSIRIDLMANWIAEYHKGWVNMPYSGSVDIDVQPISISVTIGIGEDQASRPSISTQGCSANIGSVIITFIGGTPIIWNLFKATLENNVRNILRTQICTVVINKINVNGEAALAKMKVSVEIDPFLLDYSLLEPVNFTADYLQSFHRGEVYWNDDKRESPFSPGLIPALSDVSNMLYLWLTEYTANTFAYTAQQHGFLRYNLTQKDLPPGTLNTSCSLPTKCIGSFIPQLPNLYPNSSVEIRINSSQTPQFTVATSGLSLMMFADLTLYAHTPNGSTPYLLTFNMSLYLTGEVSVANDKVVGYITSYSIKIGVIKSAIGDVSGTALTYILNVALETFVIPKFNEMAQAGFELPLSGDIKLKDSKLTLLNNVLLISTDLQYKTLDEDSLMFIPEIQVS</sequence>
<feature type="signal peptide" evidence="3">
    <location>
        <begin position="1"/>
        <end position="19"/>
    </location>
</feature>
<dbReference type="Pfam" id="PF02886">
    <property type="entry name" value="LBP_BPI_CETP_C"/>
    <property type="match status" value="1"/>
</dbReference>
<dbReference type="PANTHER" id="PTHR10504:SF131">
    <property type="entry name" value="BPI2 DOMAIN-CONTAINING PROTEIN"/>
    <property type="match status" value="1"/>
</dbReference>
<feature type="domain" description="Lipid-binding serum glycoprotein C-terminal" evidence="5">
    <location>
        <begin position="264"/>
        <end position="470"/>
    </location>
</feature>
<name>A0AAV2ITG4_LYMST</name>
<comment type="similarity">
    <text evidence="1">Belongs to the BPI/LBP/Plunc superfamily. BPI/LBP family.</text>
</comment>
<dbReference type="InterPro" id="IPR017942">
    <property type="entry name" value="Lipid-bd_serum_glycop_N"/>
</dbReference>
<protein>
    <submittedName>
        <fullName evidence="6">Uncharacterized protein</fullName>
    </submittedName>
</protein>
<evidence type="ECO:0000256" key="1">
    <source>
        <dbReference type="ARBA" id="ARBA00007292"/>
    </source>
</evidence>
<dbReference type="AlphaFoldDB" id="A0AAV2ITG4"/>
<dbReference type="EMBL" id="CAXITT010001392">
    <property type="protein sequence ID" value="CAL1548514.1"/>
    <property type="molecule type" value="Genomic_DNA"/>
</dbReference>
<evidence type="ECO:0000313" key="6">
    <source>
        <dbReference type="EMBL" id="CAL1548514.1"/>
    </source>
</evidence>
<dbReference type="SMART" id="SM00328">
    <property type="entry name" value="BPI1"/>
    <property type="match status" value="1"/>
</dbReference>
<dbReference type="Gene3D" id="3.15.20.10">
    <property type="entry name" value="Bactericidal permeability-increasing protein, domain 2"/>
    <property type="match status" value="1"/>
</dbReference>
<dbReference type="Gene3D" id="3.15.10.10">
    <property type="entry name" value="Bactericidal permeability-increasing protein, domain 1"/>
    <property type="match status" value="1"/>
</dbReference>
<comment type="caution">
    <text evidence="6">The sequence shown here is derived from an EMBL/GenBank/DDBJ whole genome shotgun (WGS) entry which is preliminary data.</text>
</comment>
<proteinExistence type="inferred from homology"/>
<dbReference type="SUPFAM" id="SSF55394">
    <property type="entry name" value="Bactericidal permeability-increasing protein, BPI"/>
    <property type="match status" value="2"/>
</dbReference>
<dbReference type="GO" id="GO:0008289">
    <property type="term" value="F:lipid binding"/>
    <property type="evidence" value="ECO:0007669"/>
    <property type="project" value="InterPro"/>
</dbReference>
<dbReference type="PANTHER" id="PTHR10504">
    <property type="entry name" value="BACTERICIDAL PERMEABILITY-INCREASING BPI PROTEIN-RELATED"/>
    <property type="match status" value="1"/>
</dbReference>
<keyword evidence="2" id="KW-1015">Disulfide bond</keyword>
<accession>A0AAV2ITG4</accession>
<evidence type="ECO:0000256" key="3">
    <source>
        <dbReference type="SAM" id="SignalP"/>
    </source>
</evidence>
<feature type="domain" description="Lipid-binding serum glycoprotein N-terminal" evidence="4">
    <location>
        <begin position="27"/>
        <end position="249"/>
    </location>
</feature>
<reference evidence="6 7" key="1">
    <citation type="submission" date="2024-04" db="EMBL/GenBank/DDBJ databases">
        <authorList>
            <consortium name="Genoscope - CEA"/>
            <person name="William W."/>
        </authorList>
    </citation>
    <scope>NUCLEOTIDE SEQUENCE [LARGE SCALE GENOMIC DNA]</scope>
</reference>
<dbReference type="Pfam" id="PF01273">
    <property type="entry name" value="LBP_BPI_CETP"/>
    <property type="match status" value="1"/>
</dbReference>
<keyword evidence="7" id="KW-1185">Reference proteome</keyword>
<evidence type="ECO:0000259" key="5">
    <source>
        <dbReference type="SMART" id="SM00329"/>
    </source>
</evidence>
<dbReference type="InterPro" id="IPR017943">
    <property type="entry name" value="Bactericidal_perm-incr_a/b_dom"/>
</dbReference>
<dbReference type="Proteomes" id="UP001497497">
    <property type="component" value="Unassembled WGS sequence"/>
</dbReference>
<feature type="chain" id="PRO_5043573131" evidence="3">
    <location>
        <begin position="20"/>
        <end position="491"/>
    </location>
</feature>
<evidence type="ECO:0000313" key="7">
    <source>
        <dbReference type="Proteomes" id="UP001497497"/>
    </source>
</evidence>
<organism evidence="6 7">
    <name type="scientific">Lymnaea stagnalis</name>
    <name type="common">Great pond snail</name>
    <name type="synonym">Helix stagnalis</name>
    <dbReference type="NCBI Taxonomy" id="6523"/>
    <lineage>
        <taxon>Eukaryota</taxon>
        <taxon>Metazoa</taxon>
        <taxon>Spiralia</taxon>
        <taxon>Lophotrochozoa</taxon>
        <taxon>Mollusca</taxon>
        <taxon>Gastropoda</taxon>
        <taxon>Heterobranchia</taxon>
        <taxon>Euthyneura</taxon>
        <taxon>Panpulmonata</taxon>
        <taxon>Hygrophila</taxon>
        <taxon>Lymnaeoidea</taxon>
        <taxon>Lymnaeidae</taxon>
        <taxon>Lymnaea</taxon>
    </lineage>
</organism>
<keyword evidence="3" id="KW-0732">Signal</keyword>
<dbReference type="InterPro" id="IPR001124">
    <property type="entry name" value="Lipid-bd_serum_glycop_C"/>
</dbReference>
<dbReference type="GO" id="GO:0005615">
    <property type="term" value="C:extracellular space"/>
    <property type="evidence" value="ECO:0007669"/>
    <property type="project" value="TreeGrafter"/>
</dbReference>
<evidence type="ECO:0000259" key="4">
    <source>
        <dbReference type="SMART" id="SM00328"/>
    </source>
</evidence>
<dbReference type="InterPro" id="IPR032942">
    <property type="entry name" value="BPI/LBP/Plunc"/>
</dbReference>
<dbReference type="SMART" id="SM00329">
    <property type="entry name" value="BPI2"/>
    <property type="match status" value="1"/>
</dbReference>
<evidence type="ECO:0000256" key="2">
    <source>
        <dbReference type="ARBA" id="ARBA00023157"/>
    </source>
</evidence>